<name>A0ABR9RHQ6_9FIRM</name>
<proteinExistence type="predicted"/>
<accession>A0ABR9RHQ6</accession>
<comment type="caution">
    <text evidence="2">The sequence shown here is derived from an EMBL/GenBank/DDBJ whole genome shotgun (WGS) entry which is preliminary data.</text>
</comment>
<evidence type="ECO:0000259" key="1">
    <source>
        <dbReference type="Pfam" id="PF24749"/>
    </source>
</evidence>
<evidence type="ECO:0000313" key="2">
    <source>
        <dbReference type="EMBL" id="MBE5062500.1"/>
    </source>
</evidence>
<dbReference type="Proteomes" id="UP000758652">
    <property type="component" value="Unassembled WGS sequence"/>
</dbReference>
<dbReference type="RefSeq" id="WP_226394358.1">
    <property type="nucleotide sequence ID" value="NZ_JADCKL010000002.1"/>
</dbReference>
<dbReference type="InterPro" id="IPR056112">
    <property type="entry name" value="DUF7695"/>
</dbReference>
<reference evidence="2 3" key="1">
    <citation type="submission" date="2020-10" db="EMBL/GenBank/DDBJ databases">
        <title>ChiBAC.</title>
        <authorList>
            <person name="Zenner C."/>
            <person name="Hitch T.C.A."/>
            <person name="Clavel T."/>
        </authorList>
    </citation>
    <scope>NUCLEOTIDE SEQUENCE [LARGE SCALE GENOMIC DNA]</scope>
    <source>
        <strain evidence="2 3">DSM 108991</strain>
    </source>
</reference>
<dbReference type="Pfam" id="PF24749">
    <property type="entry name" value="DUF7695"/>
    <property type="match status" value="1"/>
</dbReference>
<dbReference type="EMBL" id="JADCKL010000002">
    <property type="protein sequence ID" value="MBE5062500.1"/>
    <property type="molecule type" value="Genomic_DNA"/>
</dbReference>
<keyword evidence="3" id="KW-1185">Reference proteome</keyword>
<evidence type="ECO:0000313" key="3">
    <source>
        <dbReference type="Proteomes" id="UP000758652"/>
    </source>
</evidence>
<gene>
    <name evidence="2" type="ORF">INF30_04380</name>
</gene>
<organism evidence="2 3">
    <name type="scientific">Claveliimonas monacensis</name>
    <dbReference type="NCBI Taxonomy" id="2779351"/>
    <lineage>
        <taxon>Bacteria</taxon>
        <taxon>Bacillati</taxon>
        <taxon>Bacillota</taxon>
        <taxon>Clostridia</taxon>
        <taxon>Lachnospirales</taxon>
        <taxon>Lachnospiraceae</taxon>
        <taxon>Claveliimonas</taxon>
    </lineage>
</organism>
<feature type="domain" description="DUF7695" evidence="1">
    <location>
        <begin position="32"/>
        <end position="75"/>
    </location>
</feature>
<sequence length="93" mass="11166">MCEKNRNYMYEMYSTMKKLKEQGEWANDFDKAVRCSKCGDWLPPYTRGRVHWCSCKSLGIDGTSHYTRVLYKENRPDQAEIREVEEVLKMTDW</sequence>
<protein>
    <recommendedName>
        <fullName evidence="1">DUF7695 domain-containing protein</fullName>
    </recommendedName>
</protein>